<feature type="region of interest" description="Disordered" evidence="3">
    <location>
        <begin position="1"/>
        <end position="25"/>
    </location>
</feature>
<dbReference type="Proteomes" id="UP000326554">
    <property type="component" value="Unassembled WGS sequence"/>
</dbReference>
<dbReference type="EMBL" id="VYQE01000004">
    <property type="protein sequence ID" value="KAA9006707.1"/>
    <property type="molecule type" value="Genomic_DNA"/>
</dbReference>
<dbReference type="InterPro" id="IPR031107">
    <property type="entry name" value="Small_HSP"/>
</dbReference>
<dbReference type="RefSeq" id="WP_150445725.1">
    <property type="nucleotide sequence ID" value="NZ_VYQE01000004.1"/>
</dbReference>
<sequence>MSKKTSNVPVTRETGASRSPLGSWSGFSNLRDEMERLFDAFEPGLWFDRTPAVRERAGREWPLSPAIDLTENGEGYAVTAELPGLDPEAIKIKVSNGMMTISGEKTEEKREEDESHHLSERRWGSFQRSIRIPEDVDRDKIDAAFSKGVLTIHLPKSKEAKSSEKTIAIKAA</sequence>
<dbReference type="AlphaFoldDB" id="A0A5J5GF92"/>
<feature type="domain" description="SHSP" evidence="4">
    <location>
        <begin position="58"/>
        <end position="172"/>
    </location>
</feature>
<reference evidence="5 6" key="1">
    <citation type="submission" date="2019-09" db="EMBL/GenBank/DDBJ databases">
        <authorList>
            <person name="Park J.-S."/>
            <person name="Choi H.-J."/>
        </authorList>
    </citation>
    <scope>NUCLEOTIDE SEQUENCE [LARGE SCALE GENOMIC DNA]</scope>
    <source>
        <strain evidence="5 6">176SS1-4</strain>
    </source>
</reference>
<evidence type="ECO:0000256" key="1">
    <source>
        <dbReference type="PROSITE-ProRule" id="PRU00285"/>
    </source>
</evidence>
<dbReference type="SUPFAM" id="SSF49764">
    <property type="entry name" value="HSP20-like chaperones"/>
    <property type="match status" value="1"/>
</dbReference>
<dbReference type="Gene3D" id="2.60.40.790">
    <property type="match status" value="1"/>
</dbReference>
<dbReference type="Pfam" id="PF00011">
    <property type="entry name" value="HSP20"/>
    <property type="match status" value="1"/>
</dbReference>
<keyword evidence="6" id="KW-1185">Reference proteome</keyword>
<feature type="compositionally biased region" description="Basic and acidic residues" evidence="3">
    <location>
        <begin position="104"/>
        <end position="123"/>
    </location>
</feature>
<proteinExistence type="inferred from homology"/>
<name>A0A5J5GF92_9RHOB</name>
<comment type="caution">
    <text evidence="5">The sequence shown here is derived from an EMBL/GenBank/DDBJ whole genome shotgun (WGS) entry which is preliminary data.</text>
</comment>
<evidence type="ECO:0000259" key="4">
    <source>
        <dbReference type="PROSITE" id="PS01031"/>
    </source>
</evidence>
<protein>
    <submittedName>
        <fullName evidence="5">Hsp20/alpha crystallin family protein</fullName>
    </submittedName>
</protein>
<evidence type="ECO:0000256" key="2">
    <source>
        <dbReference type="RuleBase" id="RU003616"/>
    </source>
</evidence>
<evidence type="ECO:0000313" key="5">
    <source>
        <dbReference type="EMBL" id="KAA9006707.1"/>
    </source>
</evidence>
<gene>
    <name evidence="5" type="ORF">F3S47_13055</name>
</gene>
<dbReference type="PROSITE" id="PS01031">
    <property type="entry name" value="SHSP"/>
    <property type="match status" value="1"/>
</dbReference>
<dbReference type="InterPro" id="IPR008978">
    <property type="entry name" value="HSP20-like_chaperone"/>
</dbReference>
<accession>A0A5J5GF92</accession>
<comment type="similarity">
    <text evidence="1 2">Belongs to the small heat shock protein (HSP20) family.</text>
</comment>
<feature type="region of interest" description="Disordered" evidence="3">
    <location>
        <begin position="101"/>
        <end position="124"/>
    </location>
</feature>
<dbReference type="InterPro" id="IPR002068">
    <property type="entry name" value="A-crystallin/Hsp20_dom"/>
</dbReference>
<evidence type="ECO:0000256" key="3">
    <source>
        <dbReference type="SAM" id="MobiDB-lite"/>
    </source>
</evidence>
<organism evidence="5 6">
    <name type="scientific">Histidinibacterium aquaticum</name>
    <dbReference type="NCBI Taxonomy" id="2613962"/>
    <lineage>
        <taxon>Bacteria</taxon>
        <taxon>Pseudomonadati</taxon>
        <taxon>Pseudomonadota</taxon>
        <taxon>Alphaproteobacteria</taxon>
        <taxon>Rhodobacterales</taxon>
        <taxon>Paracoccaceae</taxon>
        <taxon>Histidinibacterium</taxon>
    </lineage>
</organism>
<dbReference type="PANTHER" id="PTHR11527">
    <property type="entry name" value="HEAT-SHOCK PROTEIN 20 FAMILY MEMBER"/>
    <property type="match status" value="1"/>
</dbReference>
<evidence type="ECO:0000313" key="6">
    <source>
        <dbReference type="Proteomes" id="UP000326554"/>
    </source>
</evidence>
<dbReference type="CDD" id="cd06464">
    <property type="entry name" value="ACD_sHsps-like"/>
    <property type="match status" value="1"/>
</dbReference>